<keyword evidence="2" id="KW-1185">Reference proteome</keyword>
<proteinExistence type="predicted"/>
<accession>A0AC60NYE8</accession>
<protein>
    <submittedName>
        <fullName evidence="1">Uncharacterized protein</fullName>
    </submittedName>
</protein>
<evidence type="ECO:0000313" key="2">
    <source>
        <dbReference type="Proteomes" id="UP000805193"/>
    </source>
</evidence>
<evidence type="ECO:0000313" key="1">
    <source>
        <dbReference type="EMBL" id="KAG0412185.1"/>
    </source>
</evidence>
<name>A0AC60NYE8_IXOPE</name>
<gene>
    <name evidence="1" type="ORF">HPB47_010665</name>
</gene>
<organism evidence="1 2">
    <name type="scientific">Ixodes persulcatus</name>
    <name type="common">Taiga tick</name>
    <dbReference type="NCBI Taxonomy" id="34615"/>
    <lineage>
        <taxon>Eukaryota</taxon>
        <taxon>Metazoa</taxon>
        <taxon>Ecdysozoa</taxon>
        <taxon>Arthropoda</taxon>
        <taxon>Chelicerata</taxon>
        <taxon>Arachnida</taxon>
        <taxon>Acari</taxon>
        <taxon>Parasitiformes</taxon>
        <taxon>Ixodida</taxon>
        <taxon>Ixodoidea</taxon>
        <taxon>Ixodidae</taxon>
        <taxon>Ixodinae</taxon>
        <taxon>Ixodes</taxon>
    </lineage>
</organism>
<comment type="caution">
    <text evidence="1">The sequence shown here is derived from an EMBL/GenBank/DDBJ whole genome shotgun (WGS) entry which is preliminary data.</text>
</comment>
<dbReference type="EMBL" id="JABSTQ010011367">
    <property type="protein sequence ID" value="KAG0412185.1"/>
    <property type="molecule type" value="Genomic_DNA"/>
</dbReference>
<reference evidence="1 2" key="1">
    <citation type="journal article" date="2020" name="Cell">
        <title>Large-Scale Comparative Analyses of Tick Genomes Elucidate Their Genetic Diversity and Vector Capacities.</title>
        <authorList>
            <consortium name="Tick Genome and Microbiome Consortium (TIGMIC)"/>
            <person name="Jia N."/>
            <person name="Wang J."/>
            <person name="Shi W."/>
            <person name="Du L."/>
            <person name="Sun Y."/>
            <person name="Zhan W."/>
            <person name="Jiang J.F."/>
            <person name="Wang Q."/>
            <person name="Zhang B."/>
            <person name="Ji P."/>
            <person name="Bell-Sakyi L."/>
            <person name="Cui X.M."/>
            <person name="Yuan T.T."/>
            <person name="Jiang B.G."/>
            <person name="Yang W.F."/>
            <person name="Lam T.T."/>
            <person name="Chang Q.C."/>
            <person name="Ding S.J."/>
            <person name="Wang X.J."/>
            <person name="Zhu J.G."/>
            <person name="Ruan X.D."/>
            <person name="Zhao L."/>
            <person name="Wei J.T."/>
            <person name="Ye R.Z."/>
            <person name="Que T.C."/>
            <person name="Du C.H."/>
            <person name="Zhou Y.H."/>
            <person name="Cheng J.X."/>
            <person name="Dai P.F."/>
            <person name="Guo W.B."/>
            <person name="Han X.H."/>
            <person name="Huang E.J."/>
            <person name="Li L.F."/>
            <person name="Wei W."/>
            <person name="Gao Y.C."/>
            <person name="Liu J.Z."/>
            <person name="Shao H.Z."/>
            <person name="Wang X."/>
            <person name="Wang C.C."/>
            <person name="Yang T.C."/>
            <person name="Huo Q.B."/>
            <person name="Li W."/>
            <person name="Chen H.Y."/>
            <person name="Chen S.E."/>
            <person name="Zhou L.G."/>
            <person name="Ni X.B."/>
            <person name="Tian J.H."/>
            <person name="Sheng Y."/>
            <person name="Liu T."/>
            <person name="Pan Y.S."/>
            <person name="Xia L.Y."/>
            <person name="Li J."/>
            <person name="Zhao F."/>
            <person name="Cao W.C."/>
        </authorList>
    </citation>
    <scope>NUCLEOTIDE SEQUENCE [LARGE SCALE GENOMIC DNA]</scope>
    <source>
        <strain evidence="1">Iper-2018</strain>
    </source>
</reference>
<sequence length="131" mass="14700">MQVFAVLGNRFLEYFQRQCAQKFLNGPYTELAKHAIPARTRGRHLDLRERPKGSGFPDTGDRRPYSVSPPSFLLTPLSSVPVRMENNNNNTQQAVLDATVQLETSGQGPFDPAAHQLDPTFRLTRFADLKG</sequence>
<dbReference type="Proteomes" id="UP000805193">
    <property type="component" value="Unassembled WGS sequence"/>
</dbReference>